<dbReference type="InterPro" id="IPR026444">
    <property type="entry name" value="Secre_tail"/>
</dbReference>
<organism evidence="2 3">
    <name type="scientific">Hymenobacter swuensis DY53</name>
    <dbReference type="NCBI Taxonomy" id="1227739"/>
    <lineage>
        <taxon>Bacteria</taxon>
        <taxon>Pseudomonadati</taxon>
        <taxon>Bacteroidota</taxon>
        <taxon>Cytophagia</taxon>
        <taxon>Cytophagales</taxon>
        <taxon>Hymenobacteraceae</taxon>
        <taxon>Hymenobacter</taxon>
    </lineage>
</organism>
<dbReference type="eggNOG" id="COG1520">
    <property type="taxonomic scope" value="Bacteria"/>
</dbReference>
<feature type="chain" id="PRO_5004908370" description="Secretion system C-terminal sorting domain-containing protein" evidence="1">
    <location>
        <begin position="30"/>
        <end position="558"/>
    </location>
</feature>
<evidence type="ECO:0000313" key="3">
    <source>
        <dbReference type="Proteomes" id="UP000019423"/>
    </source>
</evidence>
<feature type="signal peptide" evidence="1">
    <location>
        <begin position="1"/>
        <end position="29"/>
    </location>
</feature>
<dbReference type="RefSeq" id="WP_044002910.1">
    <property type="nucleotide sequence ID" value="NZ_CP007145.1"/>
</dbReference>
<accession>W8FAQ7</accession>
<dbReference type="InterPro" id="IPR011047">
    <property type="entry name" value="Quinoprotein_ADH-like_sf"/>
</dbReference>
<dbReference type="Pfam" id="PF06739">
    <property type="entry name" value="SBBP"/>
    <property type="match status" value="1"/>
</dbReference>
<name>W8FAQ7_9BACT</name>
<reference evidence="2 3" key="1">
    <citation type="submission" date="2014-01" db="EMBL/GenBank/DDBJ databases">
        <title>Complete genome sequence of ionizing-radiation resistance bacterium Hymenobacter swuensis DY53.</title>
        <authorList>
            <person name="Jung J.-H."/>
            <person name="Jeong S.-W."/>
            <person name="Joe M.-H."/>
            <person name="Cho y.-j."/>
            <person name="Kim M.-K."/>
            <person name="Lim S.-Y."/>
        </authorList>
    </citation>
    <scope>NUCLEOTIDE SEQUENCE [LARGE SCALE GENOMIC DNA]</scope>
    <source>
        <strain evidence="2 3">DY53</strain>
    </source>
</reference>
<dbReference type="Proteomes" id="UP000019423">
    <property type="component" value="Chromosome"/>
</dbReference>
<evidence type="ECO:0000256" key="1">
    <source>
        <dbReference type="SAM" id="SignalP"/>
    </source>
</evidence>
<evidence type="ECO:0008006" key="4">
    <source>
        <dbReference type="Google" id="ProtNLM"/>
    </source>
</evidence>
<dbReference type="OrthoDB" id="610424at2"/>
<sequence length="558" mass="57184">MRITTSFQSLFPRLGLTAALALTTVAVQAQTPTPTWASVRRATSSGPITSNGSNAQKILVAADGSQIIYGIYEGTITFAGTTLTAGTGDAHLFLAKLNADGSMAWVRQIEGTEEEYAASLAVDAAGNVYMAGYFTGSFSFGAVTLTTSNRDVVDAFIVKFDAQGQPLWSKTGGATTDNVYLDGIGTDAAGNVYVAGDFTGTVDFGGSSANQLTAASEDIFLYKFSAAGVPLWTRQAGGTNGDYNYGLAVDATGNAYLTGSISGSATFGSITLASTTTDEDLYVVKYDAQGTALWAQREATANEDQGLDIAVDAAGQVVVGGYANGRQVGTSYESAGYLARFSAPGPLLWSRQITASTPSEYGIGSVAYDGRGGIYAVSSYDGTLTLGPSTLTTNEETSFVARFDGQGTPLWADAATHPTSNDASIFFDVTTDASGNAYIVGGVLGNVSFGSIATTGSGADAFIAKLNAGGVVTANRAPAALALAAYPNPASEHTTLVLPVGGGQLTLLDALGRQVRRQALPASAGSYSVSVAGLTPGMYHLHATLGNGQVAITRLEVR</sequence>
<dbReference type="InterPro" id="IPR052918">
    <property type="entry name" value="Motility_Chemotaxis_Reg"/>
</dbReference>
<protein>
    <recommendedName>
        <fullName evidence="4">Secretion system C-terminal sorting domain-containing protein</fullName>
    </recommendedName>
</protein>
<dbReference type="AlphaFoldDB" id="W8FAQ7"/>
<dbReference type="STRING" id="1227739.Hsw_3195"/>
<proteinExistence type="predicted"/>
<dbReference type="InterPro" id="IPR010620">
    <property type="entry name" value="SBBP_repeat"/>
</dbReference>
<dbReference type="PANTHER" id="PTHR35580">
    <property type="entry name" value="CELL SURFACE GLYCOPROTEIN (S-LAYER PROTEIN)-LIKE PROTEIN"/>
    <property type="match status" value="1"/>
</dbReference>
<dbReference type="HOGENOM" id="CLU_488148_0_0_10"/>
<dbReference type="EMBL" id="CP007145">
    <property type="protein sequence ID" value="AHJ98790.1"/>
    <property type="molecule type" value="Genomic_DNA"/>
</dbReference>
<keyword evidence="3" id="KW-1185">Reference proteome</keyword>
<gene>
    <name evidence="2" type="ORF">Hsw_3195</name>
</gene>
<dbReference type="Gene3D" id="2.80.10.50">
    <property type="match status" value="1"/>
</dbReference>
<dbReference type="NCBIfam" id="TIGR04183">
    <property type="entry name" value="Por_Secre_tail"/>
    <property type="match status" value="1"/>
</dbReference>
<evidence type="ECO:0000313" key="2">
    <source>
        <dbReference type="EMBL" id="AHJ98790.1"/>
    </source>
</evidence>
<dbReference type="PANTHER" id="PTHR35580:SF1">
    <property type="entry name" value="PHYTASE-LIKE DOMAIN-CONTAINING PROTEIN"/>
    <property type="match status" value="1"/>
</dbReference>
<dbReference type="SUPFAM" id="SSF50998">
    <property type="entry name" value="Quinoprotein alcohol dehydrogenase-like"/>
    <property type="match status" value="1"/>
</dbReference>
<keyword evidence="1" id="KW-0732">Signal</keyword>
<dbReference type="KEGG" id="hsw:Hsw_3195"/>
<dbReference type="PATRIC" id="fig|1227739.3.peg.3365"/>